<dbReference type="Gene3D" id="2.30.39.10">
    <property type="entry name" value="Alpha-1-antitrypsin, domain 1"/>
    <property type="match status" value="1"/>
</dbReference>
<dbReference type="InterPro" id="IPR023796">
    <property type="entry name" value="Serpin_dom"/>
</dbReference>
<evidence type="ECO:0000313" key="21">
    <source>
        <dbReference type="Proteomes" id="UP000694386"/>
    </source>
</evidence>
<dbReference type="AlphaFoldDB" id="A0A8C2M0B8"/>
<dbReference type="GO" id="GO:0007596">
    <property type="term" value="P:blood coagulation"/>
    <property type="evidence" value="ECO:0007669"/>
    <property type="project" value="UniProtKB-KW"/>
</dbReference>
<keyword evidence="11" id="KW-0722">Serine protease inhibitor</keyword>
<evidence type="ECO:0000256" key="10">
    <source>
        <dbReference type="ARBA" id="ARBA00022729"/>
    </source>
</evidence>
<evidence type="ECO:0000256" key="16">
    <source>
        <dbReference type="ARBA" id="ARBA00033153"/>
    </source>
</evidence>
<keyword evidence="5" id="KW-0964">Secreted</keyword>
<keyword evidence="12" id="KW-0094">Blood coagulation</keyword>
<proteinExistence type="inferred from homology"/>
<evidence type="ECO:0000256" key="5">
    <source>
        <dbReference type="ARBA" id="ARBA00022525"/>
    </source>
</evidence>
<dbReference type="Pfam" id="PF00079">
    <property type="entry name" value="Serpin"/>
    <property type="match status" value="1"/>
</dbReference>
<dbReference type="InterPro" id="IPR042178">
    <property type="entry name" value="Serpin_sf_1"/>
</dbReference>
<organism evidence="20 21">
    <name type="scientific">Cricetulus griseus</name>
    <name type="common">Chinese hamster</name>
    <name type="synonym">Cricetulus barabensis griseus</name>
    <dbReference type="NCBI Taxonomy" id="10029"/>
    <lineage>
        <taxon>Eukaryota</taxon>
        <taxon>Metazoa</taxon>
        <taxon>Chordata</taxon>
        <taxon>Craniata</taxon>
        <taxon>Vertebrata</taxon>
        <taxon>Euteleostomi</taxon>
        <taxon>Mammalia</taxon>
        <taxon>Eutheria</taxon>
        <taxon>Euarchontoglires</taxon>
        <taxon>Glires</taxon>
        <taxon>Rodentia</taxon>
        <taxon>Myomorpha</taxon>
        <taxon>Muroidea</taxon>
        <taxon>Cricetidae</taxon>
        <taxon>Cricetinae</taxon>
        <taxon>Cricetulus</taxon>
    </lineage>
</organism>
<dbReference type="PANTHER" id="PTHR11461:SF53">
    <property type="entry name" value="ANTITHROMBIN-III"/>
    <property type="match status" value="1"/>
</dbReference>
<dbReference type="PROSITE" id="PS00284">
    <property type="entry name" value="SERPIN"/>
    <property type="match status" value="1"/>
</dbReference>
<feature type="domain" description="Serpin" evidence="19">
    <location>
        <begin position="93"/>
        <end position="462"/>
    </location>
</feature>
<accession>A0A8C2M0B8</accession>
<evidence type="ECO:0000256" key="11">
    <source>
        <dbReference type="ARBA" id="ARBA00022900"/>
    </source>
</evidence>
<comment type="subcellular location">
    <subcellularLocation>
        <location evidence="1">Secreted</location>
        <location evidence="1">Extracellular space</location>
    </subcellularLocation>
</comment>
<feature type="signal peptide" evidence="18">
    <location>
        <begin position="1"/>
        <end position="32"/>
    </location>
</feature>
<keyword evidence="13" id="KW-1015">Disulfide bond</keyword>
<evidence type="ECO:0000256" key="17">
    <source>
        <dbReference type="RuleBase" id="RU000411"/>
    </source>
</evidence>
<dbReference type="FunFam" id="3.30.497.10:FF:000008">
    <property type="entry name" value="antithrombin-III isoform X1"/>
    <property type="match status" value="1"/>
</dbReference>
<dbReference type="GO" id="GO:0042802">
    <property type="term" value="F:identical protein binding"/>
    <property type="evidence" value="ECO:0007669"/>
    <property type="project" value="Ensembl"/>
</dbReference>
<dbReference type="SUPFAM" id="SSF56574">
    <property type="entry name" value="Serpins"/>
    <property type="match status" value="1"/>
</dbReference>
<reference evidence="20" key="2">
    <citation type="submission" date="2025-09" db="UniProtKB">
        <authorList>
            <consortium name="Ensembl"/>
        </authorList>
    </citation>
    <scope>IDENTIFICATION</scope>
</reference>
<dbReference type="GO" id="GO:0002020">
    <property type="term" value="F:protease binding"/>
    <property type="evidence" value="ECO:0007669"/>
    <property type="project" value="Ensembl"/>
</dbReference>
<dbReference type="Gene3D" id="3.30.497.10">
    <property type="entry name" value="Antithrombin, subunit I, domain 2"/>
    <property type="match status" value="1"/>
</dbReference>
<dbReference type="Ensembl" id="ENSCGRT00001015677.1">
    <property type="protein sequence ID" value="ENSCGRP00001011445.1"/>
    <property type="gene ID" value="ENSCGRG00001013087.1"/>
</dbReference>
<evidence type="ECO:0000256" key="9">
    <source>
        <dbReference type="ARBA" id="ARBA00022696"/>
    </source>
</evidence>
<reference evidence="20" key="1">
    <citation type="submission" date="2025-08" db="UniProtKB">
        <authorList>
            <consortium name="Ensembl"/>
        </authorList>
    </citation>
    <scope>IDENTIFICATION</scope>
</reference>
<dbReference type="Proteomes" id="UP000694386">
    <property type="component" value="Unplaced"/>
</dbReference>
<dbReference type="CDD" id="cd02045">
    <property type="entry name" value="serpinC1_AT3"/>
    <property type="match status" value="1"/>
</dbReference>
<dbReference type="InterPro" id="IPR042185">
    <property type="entry name" value="Serpin_sf_2"/>
</dbReference>
<comment type="subunit">
    <text evidence="3">Forms protease inhibiting heterodimer with TMPRSS7.</text>
</comment>
<dbReference type="GO" id="GO:0030193">
    <property type="term" value="P:regulation of blood coagulation"/>
    <property type="evidence" value="ECO:0007669"/>
    <property type="project" value="InterPro"/>
</dbReference>
<keyword evidence="7" id="KW-0358">Heparin-binding</keyword>
<dbReference type="GO" id="GO:0005615">
    <property type="term" value="C:extracellular space"/>
    <property type="evidence" value="ECO:0007669"/>
    <property type="project" value="Ensembl"/>
</dbReference>
<dbReference type="PANTHER" id="PTHR11461">
    <property type="entry name" value="SERINE PROTEASE INHIBITOR, SERPIN"/>
    <property type="match status" value="1"/>
</dbReference>
<evidence type="ECO:0000256" key="7">
    <source>
        <dbReference type="ARBA" id="ARBA00022674"/>
    </source>
</evidence>
<keyword evidence="9" id="KW-0356">Hemostasis</keyword>
<dbReference type="InterPro" id="IPR036186">
    <property type="entry name" value="Serpin_sf"/>
</dbReference>
<feature type="chain" id="PRO_5034199670" description="Antithrombin-III" evidence="18">
    <location>
        <begin position="33"/>
        <end position="465"/>
    </location>
</feature>
<dbReference type="OMA" id="CQVPTMY"/>
<evidence type="ECO:0000256" key="15">
    <source>
        <dbReference type="ARBA" id="ARBA00025088"/>
    </source>
</evidence>
<name>A0A8C2M0B8_CRIGR</name>
<evidence type="ECO:0000256" key="2">
    <source>
        <dbReference type="ARBA" id="ARBA00009500"/>
    </source>
</evidence>
<dbReference type="InterPro" id="IPR033829">
    <property type="entry name" value="Antithrombin_3_serpin_domain"/>
</dbReference>
<dbReference type="InterPro" id="IPR000215">
    <property type="entry name" value="Serpin_fam"/>
</dbReference>
<keyword evidence="6" id="KW-0597">Phosphoprotein</keyword>
<evidence type="ECO:0000256" key="1">
    <source>
        <dbReference type="ARBA" id="ARBA00004239"/>
    </source>
</evidence>
<dbReference type="GO" id="GO:0008201">
    <property type="term" value="F:heparin binding"/>
    <property type="evidence" value="ECO:0007669"/>
    <property type="project" value="UniProtKB-KW"/>
</dbReference>
<evidence type="ECO:0000256" key="3">
    <source>
        <dbReference type="ARBA" id="ARBA00011096"/>
    </source>
</evidence>
<evidence type="ECO:0000259" key="19">
    <source>
        <dbReference type="SMART" id="SM00093"/>
    </source>
</evidence>
<keyword evidence="8" id="KW-0646">Protease inhibitor</keyword>
<comment type="function">
    <text evidence="15">Most important serine protease inhibitor in plasma that regulates the blood coagulation cascade. AT-III inhibits thrombin, matriptase-3/TMPRSS7, as well as factors IXa, Xa and XIa. Its inhibitory activity is greatly enhanced in the presence of heparin.</text>
</comment>
<evidence type="ECO:0000256" key="18">
    <source>
        <dbReference type="SAM" id="SignalP"/>
    </source>
</evidence>
<dbReference type="GO" id="GO:0004867">
    <property type="term" value="F:serine-type endopeptidase inhibitor activity"/>
    <property type="evidence" value="ECO:0007669"/>
    <property type="project" value="UniProtKB-KW"/>
</dbReference>
<dbReference type="SMART" id="SM00093">
    <property type="entry name" value="SERPIN"/>
    <property type="match status" value="1"/>
</dbReference>
<keyword evidence="14" id="KW-0325">Glycoprotein</keyword>
<evidence type="ECO:0000256" key="4">
    <source>
        <dbReference type="ARBA" id="ARBA00015267"/>
    </source>
</evidence>
<dbReference type="GeneTree" id="ENSGT00940000157967"/>
<dbReference type="InterPro" id="IPR023795">
    <property type="entry name" value="Serpin_CS"/>
</dbReference>
<sequence>MSSNGIGRAAAGMRKVCLLFLLLIGAWNCVICHGNPVDDICIAKPRDIPVNPMCIYRSPTKKATDEDGLEKKVPEATNRRVWELSKANSQFATTFYQHLADSKNDNDNIFLSPLSISTAFAMAKLGACNDTLKQLMEVFKFDTISEKTSDQIHFFFAKLNCRLYRKANKSSNLVAANRLFGDKSLTFNETYQDISEVVYGAKLQPLDFKENAEPSRMTINNWVANKTEGRIKDVIPQGAINELTALVLVNTIYFKGLWKSKFSPENTREEKFYKADGQSCSVFMMYQEGKFKYKRVAEGTQVLELPFKGDDITMVLILPKPEKSLAKVERELTPELLQEWLDELTETMLVVHMPRFRTEDSFSLKEQLQDMGLVDLFNPDKAQLPGIVAEGRNDLYVSDAFHKAFLEVNEEGSEAAASTAVVIAGRSLNPNRVTFKANRPFLVLIREVALNTIIFMGRVANPCMN</sequence>
<evidence type="ECO:0000256" key="6">
    <source>
        <dbReference type="ARBA" id="ARBA00022553"/>
    </source>
</evidence>
<protein>
    <recommendedName>
        <fullName evidence="4">Antithrombin-III</fullName>
    </recommendedName>
    <alternativeName>
        <fullName evidence="16">Serpin C1</fullName>
    </alternativeName>
</protein>
<evidence type="ECO:0000256" key="8">
    <source>
        <dbReference type="ARBA" id="ARBA00022690"/>
    </source>
</evidence>
<evidence type="ECO:0000256" key="12">
    <source>
        <dbReference type="ARBA" id="ARBA00023084"/>
    </source>
</evidence>
<keyword evidence="10 18" id="KW-0732">Signal</keyword>
<evidence type="ECO:0000313" key="20">
    <source>
        <dbReference type="Ensembl" id="ENSCGRP00001011445.1"/>
    </source>
</evidence>
<comment type="similarity">
    <text evidence="2 17">Belongs to the serpin family.</text>
</comment>
<evidence type="ECO:0000256" key="13">
    <source>
        <dbReference type="ARBA" id="ARBA00023157"/>
    </source>
</evidence>
<evidence type="ECO:0000256" key="14">
    <source>
        <dbReference type="ARBA" id="ARBA00023180"/>
    </source>
</evidence>